<dbReference type="EMBL" id="CM023482">
    <property type="protein sequence ID" value="KAH6939091.1"/>
    <property type="molecule type" value="Genomic_DNA"/>
</dbReference>
<organism evidence="1 2">
    <name type="scientific">Hyalomma asiaticum</name>
    <name type="common">Tick</name>
    <dbReference type="NCBI Taxonomy" id="266040"/>
    <lineage>
        <taxon>Eukaryota</taxon>
        <taxon>Metazoa</taxon>
        <taxon>Ecdysozoa</taxon>
        <taxon>Arthropoda</taxon>
        <taxon>Chelicerata</taxon>
        <taxon>Arachnida</taxon>
        <taxon>Acari</taxon>
        <taxon>Parasitiformes</taxon>
        <taxon>Ixodida</taxon>
        <taxon>Ixodoidea</taxon>
        <taxon>Ixodidae</taxon>
        <taxon>Hyalomminae</taxon>
        <taxon>Hyalomma</taxon>
    </lineage>
</organism>
<reference evidence="1" key="1">
    <citation type="submission" date="2020-05" db="EMBL/GenBank/DDBJ databases">
        <title>Large-scale comparative analyses of tick genomes elucidate their genetic diversity and vector capacities.</title>
        <authorList>
            <person name="Jia N."/>
            <person name="Wang J."/>
            <person name="Shi W."/>
            <person name="Du L."/>
            <person name="Sun Y."/>
            <person name="Zhan W."/>
            <person name="Jiang J."/>
            <person name="Wang Q."/>
            <person name="Zhang B."/>
            <person name="Ji P."/>
            <person name="Sakyi L.B."/>
            <person name="Cui X."/>
            <person name="Yuan T."/>
            <person name="Jiang B."/>
            <person name="Yang W."/>
            <person name="Lam T.T.-Y."/>
            <person name="Chang Q."/>
            <person name="Ding S."/>
            <person name="Wang X."/>
            <person name="Zhu J."/>
            <person name="Ruan X."/>
            <person name="Zhao L."/>
            <person name="Wei J."/>
            <person name="Que T."/>
            <person name="Du C."/>
            <person name="Cheng J."/>
            <person name="Dai P."/>
            <person name="Han X."/>
            <person name="Huang E."/>
            <person name="Gao Y."/>
            <person name="Liu J."/>
            <person name="Shao H."/>
            <person name="Ye R."/>
            <person name="Li L."/>
            <person name="Wei W."/>
            <person name="Wang X."/>
            <person name="Wang C."/>
            <person name="Yang T."/>
            <person name="Huo Q."/>
            <person name="Li W."/>
            <person name="Guo W."/>
            <person name="Chen H."/>
            <person name="Zhou L."/>
            <person name="Ni X."/>
            <person name="Tian J."/>
            <person name="Zhou Y."/>
            <person name="Sheng Y."/>
            <person name="Liu T."/>
            <person name="Pan Y."/>
            <person name="Xia L."/>
            <person name="Li J."/>
            <person name="Zhao F."/>
            <person name="Cao W."/>
        </authorList>
    </citation>
    <scope>NUCLEOTIDE SEQUENCE</scope>
    <source>
        <strain evidence="1">Hyas-2018</strain>
    </source>
</reference>
<keyword evidence="2" id="KW-1185">Reference proteome</keyword>
<evidence type="ECO:0000313" key="1">
    <source>
        <dbReference type="EMBL" id="KAH6939091.1"/>
    </source>
</evidence>
<accession>A0ACB7SVU6</accession>
<name>A0ACB7SVU6_HYAAI</name>
<proteinExistence type="predicted"/>
<evidence type="ECO:0000313" key="2">
    <source>
        <dbReference type="Proteomes" id="UP000821845"/>
    </source>
</evidence>
<sequence length="1033" mass="113660">MPGENQTLAFNIFNAPSSGHVTISLMATPGGILSNVSLQTDGGSPEVIMLPVPKNLPLSTVLQVSGKFGSYTFEKAVPAVVKETKFVTIIQTDKPIYRAGEFVRFRVLGIDYRKLPLAEHVGQIWIENPMHFKIAQWHNVSFSAGILQLETELSHEPQVGEWSVCCQISDHQTCQGFQVGTYALPKFAVHLIAPPYIFPEESNSTWKICARYLYGKPVQGHLRAQLTYKRFPWTSELKKVLPSIDIDVPIRGCHEFEVSGNHLLFANRDINRRPLILTAEVVDSATGEAVSANITKEFVWSPFTLEFITNRSVPNFKPGLVYKGMVVSGHQVVDKGTLSPRRSWDDIADRIPLDSSSSSMRVSGYSVSVFNLTVKPSWGLSSTARLMVYYAHPNGEVIADAVPLEFEPCNTNEVLLNFTVKSVQPGTLAALSLSAAQGSVCGMWALDQGLLQKTAEAEFTPEKLHKLLSPLEPKPSRPSVLKGHCVLNEENCDILSPVLASGLESIVKLPTACGEQNLAILATNVVVLDYLISSGQFNHPLEAKLRRNIVTGYEQQLNYRHPNNGYSAFGSADPEPSLWLTAFIVRTFGKALQYVALDENELSLNTQWLLSHQYDTGCFPSVGRVLNSQLKGGIQGTSLSPLTAYVLISLLEANVTLSPPVQDAAVQCLVEETAQEQDSYSLALHAYALALLRHHNAQQTFQLLWGRGELEADGTLHWSRNVSSAVAVETSGYAILSCLTLHKEAGVSLALPAVQWLLKQRNNKGGFISTQDTVIAMQALAKYAKMVILPDTRLTLTLSSQHMEPTNLHVGPDNAMLLQEMPIAVLPTTLALNVTGKGCAFVQATAKFNVPAPANTKNFDLLVEPSHTACKPKLKICASYLLSWGMSGMVIIQVHLQTGFRFSKVIDDLEVKKVEEEMNKVNLYFDELSNRRTCVTLVLTQEYEVRDGLPAAVILQDYYDPDVIVLRNYTIPSCESDQQDVVDLQVPLRSEMAQEGVHSEGAHLSNFRNIDHEPDFPDGPEANLPVTVAPPES</sequence>
<dbReference type="Proteomes" id="UP000821845">
    <property type="component" value="Chromosome 2"/>
</dbReference>
<comment type="caution">
    <text evidence="1">The sequence shown here is derived from an EMBL/GenBank/DDBJ whole genome shotgun (WGS) entry which is preliminary data.</text>
</comment>
<protein>
    <submittedName>
        <fullName evidence="1">Uncharacterized protein</fullName>
    </submittedName>
</protein>
<gene>
    <name evidence="1" type="ORF">HPB50_015733</name>
</gene>